<accession>A0ABQ9FV66</accession>
<gene>
    <name evidence="1" type="ORF">KUTeg_002228</name>
</gene>
<comment type="caution">
    <text evidence="1">The sequence shown here is derived from an EMBL/GenBank/DDBJ whole genome shotgun (WGS) entry which is preliminary data.</text>
</comment>
<evidence type="ECO:0000313" key="2">
    <source>
        <dbReference type="Proteomes" id="UP001217089"/>
    </source>
</evidence>
<sequence>MSGPSGKMRFLLQYRKVNIDKIAKELEEHQVSIIIDSVKIRIKGTNQGLTQAMAKIDDIVDMVKQKTHLIKKLSLAKHLLTDAGQESIKRCVIEPEPLYSSSSQDDGFEIIEKIDKSDYQDLATCVTLDGQRIMVRKGDITKLDVDVLVNAANKDLQHQTN</sequence>
<organism evidence="1 2">
    <name type="scientific">Tegillarca granosa</name>
    <name type="common">Malaysian cockle</name>
    <name type="synonym">Anadara granosa</name>
    <dbReference type="NCBI Taxonomy" id="220873"/>
    <lineage>
        <taxon>Eukaryota</taxon>
        <taxon>Metazoa</taxon>
        <taxon>Spiralia</taxon>
        <taxon>Lophotrochozoa</taxon>
        <taxon>Mollusca</taxon>
        <taxon>Bivalvia</taxon>
        <taxon>Autobranchia</taxon>
        <taxon>Pteriomorphia</taxon>
        <taxon>Arcoida</taxon>
        <taxon>Arcoidea</taxon>
        <taxon>Arcidae</taxon>
        <taxon>Tegillarca</taxon>
    </lineage>
</organism>
<evidence type="ECO:0000313" key="1">
    <source>
        <dbReference type="EMBL" id="KAJ8320641.1"/>
    </source>
</evidence>
<dbReference type="InterPro" id="IPR043472">
    <property type="entry name" value="Macro_dom-like"/>
</dbReference>
<keyword evidence="2" id="KW-1185">Reference proteome</keyword>
<name>A0ABQ9FV66_TEGGR</name>
<reference evidence="1 2" key="1">
    <citation type="submission" date="2022-12" db="EMBL/GenBank/DDBJ databases">
        <title>Chromosome-level genome of Tegillarca granosa.</title>
        <authorList>
            <person name="Kim J."/>
        </authorList>
    </citation>
    <scope>NUCLEOTIDE SEQUENCE [LARGE SCALE GENOMIC DNA]</scope>
    <source>
        <strain evidence="1">Teg-2019</strain>
        <tissue evidence="1">Adductor muscle</tissue>
    </source>
</reference>
<proteinExistence type="predicted"/>
<dbReference type="Gene3D" id="3.40.220.10">
    <property type="entry name" value="Leucine Aminopeptidase, subunit E, domain 1"/>
    <property type="match status" value="1"/>
</dbReference>
<dbReference type="EMBL" id="JARBDR010000141">
    <property type="protein sequence ID" value="KAJ8320641.1"/>
    <property type="molecule type" value="Genomic_DNA"/>
</dbReference>
<dbReference type="Proteomes" id="UP001217089">
    <property type="component" value="Unassembled WGS sequence"/>
</dbReference>
<protein>
    <submittedName>
        <fullName evidence="1">Uncharacterized protein</fullName>
    </submittedName>
</protein>
<dbReference type="SUPFAM" id="SSF52949">
    <property type="entry name" value="Macro domain-like"/>
    <property type="match status" value="1"/>
</dbReference>